<proteinExistence type="predicted"/>
<organism evidence="2">
    <name type="scientific">Bombyx mori nuclear polyhedrosis virus</name>
    <name type="common">BmNPV</name>
    <dbReference type="NCBI Taxonomy" id="271108"/>
    <lineage>
        <taxon>Viruses</taxon>
        <taxon>Viruses incertae sedis</taxon>
        <taxon>Naldaviricetes</taxon>
        <taxon>Lefavirales</taxon>
        <taxon>Baculoviridae</taxon>
        <taxon>Alphabaculovirus</taxon>
        <taxon>Alphabaculovirus bomori</taxon>
    </lineage>
</organism>
<protein>
    <submittedName>
        <fullName evidence="2">ORF69A</fullName>
    </submittedName>
</protein>
<gene>
    <name evidence="2" type="primary">ORF69a</name>
</gene>
<accession>A0A8F4XBW1</accession>
<dbReference type="Gene3D" id="3.40.50.1000">
    <property type="entry name" value="HAD superfamily/HAD-like"/>
    <property type="match status" value="1"/>
</dbReference>
<dbReference type="EMBL" id="MT501299">
    <property type="protein sequence ID" value="QXI73262.1"/>
    <property type="molecule type" value="Genomic_DNA"/>
</dbReference>
<feature type="domain" description="Polynucleotide kinase PNKP phosphatase" evidence="1">
    <location>
        <begin position="1"/>
        <end position="42"/>
    </location>
</feature>
<organismHost>
    <name type="scientific">Bombyx mori</name>
    <name type="common">Silk moth</name>
    <dbReference type="NCBI Taxonomy" id="7091"/>
</organismHost>
<dbReference type="Pfam" id="PF25109">
    <property type="entry name" value="HAD_PNKP"/>
    <property type="match status" value="1"/>
</dbReference>
<evidence type="ECO:0000313" key="2">
    <source>
        <dbReference type="EMBL" id="QXI73262.1"/>
    </source>
</evidence>
<reference evidence="2" key="1">
    <citation type="submission" date="2020-05" db="EMBL/GenBank/DDBJ databases">
        <authorList>
            <person name="Xu G."/>
            <person name="Xiong Y."/>
            <person name="Gong T."/>
            <person name="Shi Y."/>
            <person name="Liu X."/>
            <person name="Liu S."/>
            <person name="Xiao F."/>
            <person name="Zhang Y."/>
            <person name="Ran X."/>
            <person name="Xiao D."/>
        </authorList>
    </citation>
    <scope>NUCLEOTIDE SEQUENCE</scope>
    <source>
        <strain evidence="2">Baoshan</strain>
    </source>
</reference>
<dbReference type="InterPro" id="IPR056782">
    <property type="entry name" value="HAD_PNKP"/>
</dbReference>
<name>A0A8F4XBW1_NPVBM</name>
<sequence>MRPSNDTCKDYLLKVFNDCMRDKYNVMAVFDDRPCVVCMYQDTYSVFNVCRNYLKF</sequence>
<evidence type="ECO:0000259" key="1">
    <source>
        <dbReference type="Pfam" id="PF25109"/>
    </source>
</evidence>
<dbReference type="InterPro" id="IPR023214">
    <property type="entry name" value="HAD_sf"/>
</dbReference>